<dbReference type="GO" id="GO:0016020">
    <property type="term" value="C:membrane"/>
    <property type="evidence" value="ECO:0007669"/>
    <property type="project" value="UniProtKB-SubCell"/>
</dbReference>
<dbReference type="Gene3D" id="3.40.50.300">
    <property type="entry name" value="P-loop containing nucleotide triphosphate hydrolases"/>
    <property type="match status" value="1"/>
</dbReference>
<dbReference type="PANTHER" id="PTHR10760">
    <property type="entry name" value="TORSIN"/>
    <property type="match status" value="1"/>
</dbReference>
<keyword evidence="6 8" id="KW-1133">Transmembrane helix</keyword>
<dbReference type="GO" id="GO:0005524">
    <property type="term" value="F:ATP binding"/>
    <property type="evidence" value="ECO:0007669"/>
    <property type="project" value="UniProtKB-KW"/>
</dbReference>
<evidence type="ECO:0000256" key="8">
    <source>
        <dbReference type="SAM" id="Phobius"/>
    </source>
</evidence>
<evidence type="ECO:0000256" key="7">
    <source>
        <dbReference type="ARBA" id="ARBA00023136"/>
    </source>
</evidence>
<evidence type="ECO:0000313" key="9">
    <source>
        <dbReference type="Ensembl" id="ENSEBUP00000025952.1"/>
    </source>
</evidence>
<evidence type="ECO:0000256" key="2">
    <source>
        <dbReference type="ARBA" id="ARBA00006235"/>
    </source>
</evidence>
<dbReference type="GO" id="GO:0005788">
    <property type="term" value="C:endoplasmic reticulum lumen"/>
    <property type="evidence" value="ECO:0007669"/>
    <property type="project" value="TreeGrafter"/>
</dbReference>
<evidence type="ECO:0000256" key="6">
    <source>
        <dbReference type="ARBA" id="ARBA00022989"/>
    </source>
</evidence>
<keyword evidence="5" id="KW-0067">ATP-binding</keyword>
<dbReference type="GO" id="GO:0005635">
    <property type="term" value="C:nuclear envelope"/>
    <property type="evidence" value="ECO:0007669"/>
    <property type="project" value="TreeGrafter"/>
</dbReference>
<dbReference type="Pfam" id="PF06309">
    <property type="entry name" value="Torsin"/>
    <property type="match status" value="1"/>
</dbReference>
<evidence type="ECO:0000256" key="3">
    <source>
        <dbReference type="ARBA" id="ARBA00022692"/>
    </source>
</evidence>
<dbReference type="PANTHER" id="PTHR10760:SF1">
    <property type="entry name" value="TORSIN-4A"/>
    <property type="match status" value="1"/>
</dbReference>
<organism evidence="9 10">
    <name type="scientific">Eptatretus burgeri</name>
    <name type="common">Inshore hagfish</name>
    <dbReference type="NCBI Taxonomy" id="7764"/>
    <lineage>
        <taxon>Eukaryota</taxon>
        <taxon>Metazoa</taxon>
        <taxon>Chordata</taxon>
        <taxon>Craniata</taxon>
        <taxon>Vertebrata</taxon>
        <taxon>Cyclostomata</taxon>
        <taxon>Myxini</taxon>
        <taxon>Myxiniformes</taxon>
        <taxon>Myxinidae</taxon>
        <taxon>Eptatretinae</taxon>
        <taxon>Eptatretus</taxon>
    </lineage>
</organism>
<dbReference type="Ensembl" id="ENSEBUT00000026528.1">
    <property type="protein sequence ID" value="ENSEBUP00000025952.1"/>
    <property type="gene ID" value="ENSEBUG00000015997.1"/>
</dbReference>
<accession>A0A8C4R977</accession>
<protein>
    <submittedName>
        <fullName evidence="9">Torsin family 4, member Ab</fullName>
    </submittedName>
</protein>
<dbReference type="GeneTree" id="ENSGT00950000182888"/>
<keyword evidence="3 8" id="KW-0812">Transmembrane</keyword>
<keyword evidence="7 8" id="KW-0472">Membrane</keyword>
<dbReference type="OMA" id="EFAITGC"/>
<comment type="similarity">
    <text evidence="2">Belongs to the ClpA/ClpB family. Torsin subfamily.</text>
</comment>
<name>A0A8C4R977_EPTBU</name>
<proteinExistence type="inferred from homology"/>
<keyword evidence="4" id="KW-0547">Nucleotide-binding</keyword>
<dbReference type="GO" id="GO:0016887">
    <property type="term" value="F:ATP hydrolysis activity"/>
    <property type="evidence" value="ECO:0007669"/>
    <property type="project" value="InterPro"/>
</dbReference>
<dbReference type="SUPFAM" id="SSF52540">
    <property type="entry name" value="P-loop containing nucleoside triphosphate hydrolases"/>
    <property type="match status" value="1"/>
</dbReference>
<keyword evidence="10" id="KW-1185">Reference proteome</keyword>
<dbReference type="AlphaFoldDB" id="A0A8C4R977"/>
<dbReference type="Proteomes" id="UP000694388">
    <property type="component" value="Unplaced"/>
</dbReference>
<evidence type="ECO:0000313" key="10">
    <source>
        <dbReference type="Proteomes" id="UP000694388"/>
    </source>
</evidence>
<reference evidence="9" key="1">
    <citation type="submission" date="2025-08" db="UniProtKB">
        <authorList>
            <consortium name="Ensembl"/>
        </authorList>
    </citation>
    <scope>IDENTIFICATION</scope>
</reference>
<comment type="subcellular location">
    <subcellularLocation>
        <location evidence="1">Membrane</location>
        <topology evidence="1">Single-pass membrane protein</topology>
    </subcellularLocation>
</comment>
<evidence type="ECO:0000256" key="4">
    <source>
        <dbReference type="ARBA" id="ARBA00022741"/>
    </source>
</evidence>
<feature type="transmembrane region" description="Helical" evidence="8">
    <location>
        <begin position="60"/>
        <end position="80"/>
    </location>
</feature>
<evidence type="ECO:0000256" key="5">
    <source>
        <dbReference type="ARBA" id="ARBA00022840"/>
    </source>
</evidence>
<sequence length="363" mass="40669">MSPRLRIRSQTFRSTSSAFTFDVPVDNGLKRSCRSVRKRKKRVLYPEGTSRKAPTQGSSAANYLLVFLLLILAFQVFNAIENLDDNLLRYDILGLEKTLWREVIGQPTALALLVKSLSQYLNTHVHDCPMVLSLHGPTGTGKSFVGRLIAKHFEMVAGHHLVFRLYARSHCPDDGATCATRITAMVKEAVQKAEQEEKVPLIVFDDVEALPEEVLDLLQVLTGPNQPPEHLSAIYILIGSLGHEIVSKFVVRNASLCSLQPLELDSLVKGHLASWLSQKHPLYSNTLPIPFGLLGREHIRHCFWEEMITEGFVPAEQEMENLLSELQYVLSGECEYALTGCKSVVSRVNQMHWKENHTCAGSL</sequence>
<dbReference type="InterPro" id="IPR010448">
    <property type="entry name" value="Torsin"/>
</dbReference>
<reference evidence="9" key="2">
    <citation type="submission" date="2025-09" db="UniProtKB">
        <authorList>
            <consortium name="Ensembl"/>
        </authorList>
    </citation>
    <scope>IDENTIFICATION</scope>
</reference>
<evidence type="ECO:0000256" key="1">
    <source>
        <dbReference type="ARBA" id="ARBA00004167"/>
    </source>
</evidence>
<dbReference type="InterPro" id="IPR027417">
    <property type="entry name" value="P-loop_NTPase"/>
</dbReference>